<reference evidence="1" key="1">
    <citation type="submission" date="2021-02" db="EMBL/GenBank/DDBJ databases">
        <authorList>
            <consortium name="DOE Joint Genome Institute"/>
            <person name="Ahrendt S."/>
            <person name="Looney B.P."/>
            <person name="Miyauchi S."/>
            <person name="Morin E."/>
            <person name="Drula E."/>
            <person name="Courty P.E."/>
            <person name="Chicoki N."/>
            <person name="Fauchery L."/>
            <person name="Kohler A."/>
            <person name="Kuo A."/>
            <person name="Labutti K."/>
            <person name="Pangilinan J."/>
            <person name="Lipzen A."/>
            <person name="Riley R."/>
            <person name="Andreopoulos W."/>
            <person name="He G."/>
            <person name="Johnson J."/>
            <person name="Barry K.W."/>
            <person name="Grigoriev I.V."/>
            <person name="Nagy L."/>
            <person name="Hibbett D."/>
            <person name="Henrissat B."/>
            <person name="Matheny P.B."/>
            <person name="Labbe J."/>
            <person name="Martin F."/>
        </authorList>
    </citation>
    <scope>NUCLEOTIDE SEQUENCE</scope>
    <source>
        <strain evidence="1">EC-137</strain>
    </source>
</reference>
<organism evidence="1 2">
    <name type="scientific">Vararia minispora EC-137</name>
    <dbReference type="NCBI Taxonomy" id="1314806"/>
    <lineage>
        <taxon>Eukaryota</taxon>
        <taxon>Fungi</taxon>
        <taxon>Dikarya</taxon>
        <taxon>Basidiomycota</taxon>
        <taxon>Agaricomycotina</taxon>
        <taxon>Agaricomycetes</taxon>
        <taxon>Russulales</taxon>
        <taxon>Lachnocladiaceae</taxon>
        <taxon>Vararia</taxon>
    </lineage>
</organism>
<evidence type="ECO:0000313" key="2">
    <source>
        <dbReference type="Proteomes" id="UP000814128"/>
    </source>
</evidence>
<keyword evidence="2" id="KW-1185">Reference proteome</keyword>
<reference evidence="1" key="2">
    <citation type="journal article" date="2022" name="New Phytol.">
        <title>Evolutionary transition to the ectomycorrhizal habit in the genomes of a hyperdiverse lineage of mushroom-forming fungi.</title>
        <authorList>
            <person name="Looney B."/>
            <person name="Miyauchi S."/>
            <person name="Morin E."/>
            <person name="Drula E."/>
            <person name="Courty P.E."/>
            <person name="Kohler A."/>
            <person name="Kuo A."/>
            <person name="LaButti K."/>
            <person name="Pangilinan J."/>
            <person name="Lipzen A."/>
            <person name="Riley R."/>
            <person name="Andreopoulos W."/>
            <person name="He G."/>
            <person name="Johnson J."/>
            <person name="Nolan M."/>
            <person name="Tritt A."/>
            <person name="Barry K.W."/>
            <person name="Grigoriev I.V."/>
            <person name="Nagy L.G."/>
            <person name="Hibbett D."/>
            <person name="Henrissat B."/>
            <person name="Matheny P.B."/>
            <person name="Labbe J."/>
            <person name="Martin F.M."/>
        </authorList>
    </citation>
    <scope>NUCLEOTIDE SEQUENCE</scope>
    <source>
        <strain evidence="1">EC-137</strain>
    </source>
</reference>
<name>A0ACB8QT89_9AGAM</name>
<evidence type="ECO:0000313" key="1">
    <source>
        <dbReference type="EMBL" id="KAI0034908.1"/>
    </source>
</evidence>
<protein>
    <submittedName>
        <fullName evidence="1">Uncharacterized protein</fullName>
    </submittedName>
</protein>
<dbReference type="Proteomes" id="UP000814128">
    <property type="component" value="Unassembled WGS sequence"/>
</dbReference>
<comment type="caution">
    <text evidence="1">The sequence shown here is derived from an EMBL/GenBank/DDBJ whole genome shotgun (WGS) entry which is preliminary data.</text>
</comment>
<sequence>MVLARTLSLLKVLVSVKRKVDWEVVDSKVVEPVHLWDIEDDDDIVYIHDSDVIRTYQFDVRNYEDLQKVVTFAQDQMLLEIRSRGYNALWTEGWRLTILRRAARERVEVRYVGRPAKLNATPDKTPPPPFIDVLQHLELIAL</sequence>
<proteinExistence type="predicted"/>
<gene>
    <name evidence="1" type="ORF">K488DRAFT_44484</name>
</gene>
<dbReference type="EMBL" id="MU273492">
    <property type="protein sequence ID" value="KAI0034908.1"/>
    <property type="molecule type" value="Genomic_DNA"/>
</dbReference>
<accession>A0ACB8QT89</accession>